<keyword evidence="7" id="KW-0812">Transmembrane</keyword>
<evidence type="ECO:0000259" key="24">
    <source>
        <dbReference type="Pfam" id="PF11838"/>
    </source>
</evidence>
<dbReference type="Pfam" id="PF01433">
    <property type="entry name" value="Peptidase_M1"/>
    <property type="match status" value="1"/>
</dbReference>
<keyword evidence="17" id="KW-0449">Lipoprotein</keyword>
<evidence type="ECO:0000256" key="10">
    <source>
        <dbReference type="ARBA" id="ARBA00022801"/>
    </source>
</evidence>
<dbReference type="Gene3D" id="2.60.40.1730">
    <property type="entry name" value="tricorn interacting facor f3 domain"/>
    <property type="match status" value="1"/>
</dbReference>
<dbReference type="GO" id="GO:0005737">
    <property type="term" value="C:cytoplasm"/>
    <property type="evidence" value="ECO:0007669"/>
    <property type="project" value="TreeGrafter"/>
</dbReference>
<feature type="domain" description="Aminopeptidase N-like N-terminal" evidence="25">
    <location>
        <begin position="48"/>
        <end position="232"/>
    </location>
</feature>
<evidence type="ECO:0000256" key="8">
    <source>
        <dbReference type="ARBA" id="ARBA00022723"/>
    </source>
</evidence>
<dbReference type="GO" id="GO:0005886">
    <property type="term" value="C:plasma membrane"/>
    <property type="evidence" value="ECO:0007669"/>
    <property type="project" value="UniProtKB-SubCell"/>
</dbReference>
<keyword evidence="11 19" id="KW-0862">Zinc</keyword>
<dbReference type="Pfam" id="PF11838">
    <property type="entry name" value="ERAP1_C"/>
    <property type="match status" value="1"/>
</dbReference>
<feature type="binding site" evidence="19">
    <location>
        <position position="357"/>
    </location>
    <ligand>
        <name>Zn(2+)</name>
        <dbReference type="ChEBI" id="CHEBI:29105"/>
        <note>catalytic</note>
    </ligand>
</feature>
<dbReference type="Pfam" id="PF17900">
    <property type="entry name" value="Peptidase_M1_N"/>
    <property type="match status" value="1"/>
</dbReference>
<evidence type="ECO:0000256" key="4">
    <source>
        <dbReference type="ARBA" id="ARBA00022475"/>
    </source>
</evidence>
<feature type="site" description="Transition state stabilizer" evidence="20">
    <location>
        <position position="420"/>
    </location>
</feature>
<evidence type="ECO:0000256" key="5">
    <source>
        <dbReference type="ARBA" id="ARBA00022622"/>
    </source>
</evidence>
<feature type="binding site" evidence="19">
    <location>
        <position position="338"/>
    </location>
    <ligand>
        <name>Zn(2+)</name>
        <dbReference type="ChEBI" id="CHEBI:29105"/>
        <note>catalytic</note>
    </ligand>
</feature>
<dbReference type="InterPro" id="IPR042097">
    <property type="entry name" value="Aminopeptidase_N-like_N_sf"/>
</dbReference>
<keyword evidence="14 21" id="KW-0482">Metalloprotease</keyword>
<feature type="domain" description="Peptidase M1 membrane alanine aminopeptidase" evidence="23">
    <location>
        <begin position="262"/>
        <end position="487"/>
    </location>
</feature>
<evidence type="ECO:0000256" key="21">
    <source>
        <dbReference type="RuleBase" id="RU364040"/>
    </source>
</evidence>
<dbReference type="Gene3D" id="2.60.40.1910">
    <property type="match status" value="1"/>
</dbReference>
<sequence length="784" mass="90665">MNLFRDQYSIIIFLLLFAGYEAANNVNEEAHEANELALLDYRLPKTVVPTNYEIILTPELQNDFKFAGIVHISAYLRNSTNTITLHHGRVDINFVSVMAGAQNEKINSTTYNNKTEKYEIRLGKVLEAGTNITINFEYVGKLRDDMIGFYRSSYVDDKGKIRWLAATQFQTTHARHAFPCFDEPSFKATYDIRILRPAEYSCLSNMPINRSIPQGDKYWDEFKRSIPMSTYLVAFIVSDFSHKKVEDFKVWAKPNAVDQTTYALDIGRKGLDYLSKRFKQNYQLPKMDMVAVPDFSAGAMENWGLVTYRESRLLHDEKSTSDAAKQSIAAVIIHELTHMWFGNMITPEWWGYLWLSEAFARYFQYFATAQIETTWNMEDQFLVEQHQTALAADGIESSLPMTRTVVNSSQISGVGDTITYNKGASILRMINLVYGAKVFDATLQNYLANNAEEKVARPINFWKELENECKRNNEQLCTLVGEIMATWTEQAGFPVVSVTIDNGKVFLEQQRFLLRNLKSTPTNQTWWLPITWTTQRNPNFNQVNVSWINGQRDSSINIDKSAGWVIFNVQSAGFYRVNYNSASWSRIINALNSDKYQIIHVLNRAALVDDLLNLARADLLDYSTALDGLRYLTRERDYLPFKAAFTALTYLDQRLSGENEYYKQFQQFVLILIENVYKDVGYVDRPSEDRLTVLLRGELNKWACNYGHETCVQTFYEMFQGWSKYNFTIKPNQRPVAYCMGARYGTKEDWEFLWRQYYNSNSATEQMVILEALGCTRNKTLLEK</sequence>
<dbReference type="InterPro" id="IPR034016">
    <property type="entry name" value="M1_APN-typ"/>
</dbReference>
<name>A0AAW0ZES4_9HYME</name>
<dbReference type="InterPro" id="IPR001930">
    <property type="entry name" value="Peptidase_M1"/>
</dbReference>
<dbReference type="AlphaFoldDB" id="A0AAW0ZES4"/>
<dbReference type="Gene3D" id="1.25.50.20">
    <property type="match status" value="1"/>
</dbReference>
<evidence type="ECO:0000256" key="2">
    <source>
        <dbReference type="ARBA" id="ARBA00004609"/>
    </source>
</evidence>
<dbReference type="InterPro" id="IPR027268">
    <property type="entry name" value="Peptidase_M4/M1_CTD_sf"/>
</dbReference>
<dbReference type="FunFam" id="1.10.390.10:FF:000016">
    <property type="entry name" value="Glutamyl aminopeptidase"/>
    <property type="match status" value="1"/>
</dbReference>
<feature type="binding site" evidence="19">
    <location>
        <position position="334"/>
    </location>
    <ligand>
        <name>Zn(2+)</name>
        <dbReference type="ChEBI" id="CHEBI:29105"/>
        <note>catalytic</note>
    </ligand>
</feature>
<keyword evidence="5" id="KW-0336">GPI-anchor</keyword>
<evidence type="ECO:0000256" key="19">
    <source>
        <dbReference type="PIRSR" id="PIRSR634016-3"/>
    </source>
</evidence>
<accession>A0AAW0ZES4</accession>
<dbReference type="GO" id="GO:0042277">
    <property type="term" value="F:peptide binding"/>
    <property type="evidence" value="ECO:0007669"/>
    <property type="project" value="TreeGrafter"/>
</dbReference>
<proteinExistence type="inferred from homology"/>
<evidence type="ECO:0000313" key="27">
    <source>
        <dbReference type="Proteomes" id="UP001432146"/>
    </source>
</evidence>
<evidence type="ECO:0000256" key="3">
    <source>
        <dbReference type="ARBA" id="ARBA00010136"/>
    </source>
</evidence>
<evidence type="ECO:0000256" key="14">
    <source>
        <dbReference type="ARBA" id="ARBA00023049"/>
    </source>
</evidence>
<evidence type="ECO:0000256" key="20">
    <source>
        <dbReference type="PIRSR" id="PIRSR634016-4"/>
    </source>
</evidence>
<evidence type="ECO:0000256" key="15">
    <source>
        <dbReference type="ARBA" id="ARBA00023136"/>
    </source>
</evidence>
<evidence type="ECO:0000313" key="26">
    <source>
        <dbReference type="EMBL" id="KAK9296118.1"/>
    </source>
</evidence>
<dbReference type="Proteomes" id="UP001432146">
    <property type="component" value="Unassembled WGS sequence"/>
</dbReference>
<keyword evidence="9 22" id="KW-0732">Signal</keyword>
<evidence type="ECO:0000256" key="11">
    <source>
        <dbReference type="ARBA" id="ARBA00022833"/>
    </source>
</evidence>
<evidence type="ECO:0000256" key="18">
    <source>
        <dbReference type="PIRSR" id="PIRSR634016-1"/>
    </source>
</evidence>
<dbReference type="EMBL" id="JAWNGG020000224">
    <property type="protein sequence ID" value="KAK9296118.1"/>
    <property type="molecule type" value="Genomic_DNA"/>
</dbReference>
<keyword evidence="4" id="KW-1003">Cell membrane</keyword>
<dbReference type="FunFam" id="2.60.40.1910:FF:000008">
    <property type="entry name" value="Aminopeptidase"/>
    <property type="match status" value="1"/>
</dbReference>
<comment type="subcellular location">
    <subcellularLocation>
        <location evidence="2">Cell membrane</location>
        <topology evidence="2">Lipid-anchor</topology>
        <topology evidence="2">GPI-anchor</topology>
    </subcellularLocation>
    <subcellularLocation>
        <location evidence="1">Membrane</location>
        <topology evidence="1">Single-pass type II membrane protein</topology>
    </subcellularLocation>
</comment>
<evidence type="ECO:0000256" key="17">
    <source>
        <dbReference type="ARBA" id="ARBA00023288"/>
    </source>
</evidence>
<keyword evidence="10 21" id="KW-0378">Hydrolase</keyword>
<keyword evidence="16" id="KW-0325">Glycoprotein</keyword>
<dbReference type="EC" id="3.4.11.-" evidence="21"/>
<dbReference type="GO" id="GO:0006508">
    <property type="term" value="P:proteolysis"/>
    <property type="evidence" value="ECO:0007669"/>
    <property type="project" value="UniProtKB-KW"/>
</dbReference>
<dbReference type="GO" id="GO:0043171">
    <property type="term" value="P:peptide catabolic process"/>
    <property type="evidence" value="ECO:0007669"/>
    <property type="project" value="TreeGrafter"/>
</dbReference>
<dbReference type="PANTHER" id="PTHR11533:SF301">
    <property type="entry name" value="AMINOPEPTIDASE"/>
    <property type="match status" value="1"/>
</dbReference>
<dbReference type="GO" id="GO:0098552">
    <property type="term" value="C:side of membrane"/>
    <property type="evidence" value="ECO:0007669"/>
    <property type="project" value="UniProtKB-KW"/>
</dbReference>
<dbReference type="PRINTS" id="PR00756">
    <property type="entry name" value="ALADIPTASE"/>
</dbReference>
<dbReference type="InterPro" id="IPR050344">
    <property type="entry name" value="Peptidase_M1_aminopeptidases"/>
</dbReference>
<comment type="similarity">
    <text evidence="3 21">Belongs to the peptidase M1 family.</text>
</comment>
<feature type="chain" id="PRO_5043799686" description="Aminopeptidase" evidence="22">
    <location>
        <begin position="23"/>
        <end position="784"/>
    </location>
</feature>
<keyword evidence="27" id="KW-1185">Reference proteome</keyword>
<dbReference type="SUPFAM" id="SSF55486">
    <property type="entry name" value="Metalloproteases ('zincins'), catalytic domain"/>
    <property type="match status" value="1"/>
</dbReference>
<dbReference type="SUPFAM" id="SSF63737">
    <property type="entry name" value="Leukotriene A4 hydrolase N-terminal domain"/>
    <property type="match status" value="1"/>
</dbReference>
<evidence type="ECO:0000256" key="1">
    <source>
        <dbReference type="ARBA" id="ARBA00004606"/>
    </source>
</evidence>
<evidence type="ECO:0000256" key="6">
    <source>
        <dbReference type="ARBA" id="ARBA00022670"/>
    </source>
</evidence>
<dbReference type="InterPro" id="IPR024571">
    <property type="entry name" value="ERAP1-like_C_dom"/>
</dbReference>
<dbReference type="GO" id="GO:0005615">
    <property type="term" value="C:extracellular space"/>
    <property type="evidence" value="ECO:0007669"/>
    <property type="project" value="TreeGrafter"/>
</dbReference>
<comment type="cofactor">
    <cofactor evidence="19 21">
        <name>Zn(2+)</name>
        <dbReference type="ChEBI" id="CHEBI:29105"/>
    </cofactor>
    <text evidence="19 21">Binds 1 zinc ion per subunit.</text>
</comment>
<dbReference type="Gene3D" id="1.10.390.10">
    <property type="entry name" value="Neutral Protease Domain 2"/>
    <property type="match status" value="1"/>
</dbReference>
<feature type="domain" description="ERAP1-like C-terminal" evidence="24">
    <location>
        <begin position="564"/>
        <end position="784"/>
    </location>
</feature>
<dbReference type="InterPro" id="IPR014782">
    <property type="entry name" value="Peptidase_M1_dom"/>
</dbReference>
<evidence type="ECO:0000256" key="13">
    <source>
        <dbReference type="ARBA" id="ARBA00022989"/>
    </source>
</evidence>
<comment type="caution">
    <text evidence="26">The sequence shown here is derived from an EMBL/GenBank/DDBJ whole genome shotgun (WGS) entry which is preliminary data.</text>
</comment>
<protein>
    <recommendedName>
        <fullName evidence="21">Aminopeptidase</fullName>
        <ecNumber evidence="21">3.4.11.-</ecNumber>
    </recommendedName>
</protein>
<evidence type="ECO:0000256" key="9">
    <source>
        <dbReference type="ARBA" id="ARBA00022729"/>
    </source>
</evidence>
<keyword evidence="21" id="KW-0031">Aminopeptidase</keyword>
<dbReference type="GO" id="GO:0070006">
    <property type="term" value="F:metalloaminopeptidase activity"/>
    <property type="evidence" value="ECO:0007669"/>
    <property type="project" value="TreeGrafter"/>
</dbReference>
<feature type="active site" description="Proton acceptor" evidence="18">
    <location>
        <position position="335"/>
    </location>
</feature>
<keyword evidence="12" id="KW-0735">Signal-anchor</keyword>
<dbReference type="GO" id="GO:0008270">
    <property type="term" value="F:zinc ion binding"/>
    <property type="evidence" value="ECO:0007669"/>
    <property type="project" value="UniProtKB-UniRule"/>
</dbReference>
<organism evidence="26 27">
    <name type="scientific">Tetragonisca angustula</name>
    <dbReference type="NCBI Taxonomy" id="166442"/>
    <lineage>
        <taxon>Eukaryota</taxon>
        <taxon>Metazoa</taxon>
        <taxon>Ecdysozoa</taxon>
        <taxon>Arthropoda</taxon>
        <taxon>Hexapoda</taxon>
        <taxon>Insecta</taxon>
        <taxon>Pterygota</taxon>
        <taxon>Neoptera</taxon>
        <taxon>Endopterygota</taxon>
        <taxon>Hymenoptera</taxon>
        <taxon>Apocrita</taxon>
        <taxon>Aculeata</taxon>
        <taxon>Apoidea</taxon>
        <taxon>Anthophila</taxon>
        <taxon>Apidae</taxon>
        <taxon>Tetragonisca</taxon>
    </lineage>
</organism>
<evidence type="ECO:0000259" key="23">
    <source>
        <dbReference type="Pfam" id="PF01433"/>
    </source>
</evidence>
<keyword evidence="15" id="KW-0472">Membrane</keyword>
<reference evidence="26 27" key="1">
    <citation type="submission" date="2024-05" db="EMBL/GenBank/DDBJ databases">
        <title>The nuclear and mitochondrial genome assemblies of Tetragonisca angustula (Apidae: Meliponini), a tiny yet remarkable pollinator in the Neotropics.</title>
        <authorList>
            <person name="Ferrari R."/>
            <person name="Ricardo P.C."/>
            <person name="Dias F.C."/>
            <person name="Araujo N.S."/>
            <person name="Soares D.O."/>
            <person name="Zhou Q.-S."/>
            <person name="Zhu C.-D."/>
            <person name="Coutinho L."/>
            <person name="Airas M.C."/>
            <person name="Batista T.M."/>
        </authorList>
    </citation>
    <scope>NUCLEOTIDE SEQUENCE [LARGE SCALE GENOMIC DNA]</scope>
    <source>
        <strain evidence="26">ASF017062</strain>
        <tissue evidence="26">Abdomen</tissue>
    </source>
</reference>
<feature type="signal peptide" evidence="22">
    <location>
        <begin position="1"/>
        <end position="22"/>
    </location>
</feature>
<dbReference type="PANTHER" id="PTHR11533">
    <property type="entry name" value="PROTEASE M1 ZINC METALLOPROTEASE"/>
    <property type="match status" value="1"/>
</dbReference>
<evidence type="ECO:0000256" key="12">
    <source>
        <dbReference type="ARBA" id="ARBA00022968"/>
    </source>
</evidence>
<evidence type="ECO:0000256" key="16">
    <source>
        <dbReference type="ARBA" id="ARBA00023180"/>
    </source>
</evidence>
<gene>
    <name evidence="26" type="ORF">QLX08_009756</name>
</gene>
<dbReference type="CDD" id="cd09601">
    <property type="entry name" value="M1_APN-Q_like"/>
    <property type="match status" value="1"/>
</dbReference>
<evidence type="ECO:0000256" key="7">
    <source>
        <dbReference type="ARBA" id="ARBA00022692"/>
    </source>
</evidence>
<evidence type="ECO:0000259" key="25">
    <source>
        <dbReference type="Pfam" id="PF17900"/>
    </source>
</evidence>
<evidence type="ECO:0000256" key="22">
    <source>
        <dbReference type="SAM" id="SignalP"/>
    </source>
</evidence>
<dbReference type="InterPro" id="IPR045357">
    <property type="entry name" value="Aminopeptidase_N-like_N"/>
</dbReference>
<keyword evidence="6 21" id="KW-0645">Protease</keyword>
<dbReference type="FunFam" id="2.60.40.1730:FF:000012">
    <property type="entry name" value="Aminopeptidase N"/>
    <property type="match status" value="1"/>
</dbReference>
<keyword evidence="13" id="KW-1133">Transmembrane helix</keyword>
<keyword evidence="8 19" id="KW-0479">Metal-binding</keyword>